<dbReference type="AlphaFoldDB" id="G4U271"/>
<dbReference type="InParanoid" id="G4U271"/>
<organism evidence="1 2">
    <name type="scientific">Serendipita indica (strain DSM 11827)</name>
    <name type="common">Root endophyte fungus</name>
    <name type="synonym">Piriformospora indica</name>
    <dbReference type="NCBI Taxonomy" id="1109443"/>
    <lineage>
        <taxon>Eukaryota</taxon>
        <taxon>Fungi</taxon>
        <taxon>Dikarya</taxon>
        <taxon>Basidiomycota</taxon>
        <taxon>Agaricomycotina</taxon>
        <taxon>Agaricomycetes</taxon>
        <taxon>Sebacinales</taxon>
        <taxon>Serendipitaceae</taxon>
        <taxon>Serendipita</taxon>
    </lineage>
</organism>
<protein>
    <submittedName>
        <fullName evidence="1">Uncharacterized protein</fullName>
    </submittedName>
</protein>
<reference evidence="1 2" key="1">
    <citation type="journal article" date="2011" name="PLoS Pathog.">
        <title>Endophytic Life Strategies Decoded by Genome and Transcriptome Analyses of the Mutualistic Root Symbiont Piriformospora indica.</title>
        <authorList>
            <person name="Zuccaro A."/>
            <person name="Lahrmann U."/>
            <person name="Guldener U."/>
            <person name="Langen G."/>
            <person name="Pfiffi S."/>
            <person name="Biedenkopf D."/>
            <person name="Wong P."/>
            <person name="Samans B."/>
            <person name="Grimm C."/>
            <person name="Basiewicz M."/>
            <person name="Murat C."/>
            <person name="Martin F."/>
            <person name="Kogel K.H."/>
        </authorList>
    </citation>
    <scope>NUCLEOTIDE SEQUENCE [LARGE SCALE GENOMIC DNA]</scope>
    <source>
        <strain evidence="1 2">DSM 11827</strain>
    </source>
</reference>
<evidence type="ECO:0000313" key="2">
    <source>
        <dbReference type="Proteomes" id="UP000007148"/>
    </source>
</evidence>
<proteinExistence type="predicted"/>
<sequence>LVVFLAFPSGVVSSGWRIKSNLVFIGKGTFRSAVNFSKYTHYRQWPYVCCGEVEAKRSSCAHDPT</sequence>
<comment type="caution">
    <text evidence="1">The sequence shown here is derived from an EMBL/GenBank/DDBJ whole genome shotgun (WGS) entry which is preliminary data.</text>
</comment>
<name>G4U271_SERID</name>
<dbReference type="Proteomes" id="UP000007148">
    <property type="component" value="Unassembled WGS sequence"/>
</dbReference>
<dbReference type="HOGENOM" id="CLU_2855981_0_0_1"/>
<evidence type="ECO:0000313" key="1">
    <source>
        <dbReference type="EMBL" id="CCA77664.1"/>
    </source>
</evidence>
<dbReference type="EMBL" id="CAFZ01001834">
    <property type="protein sequence ID" value="CCA77664.1"/>
    <property type="molecule type" value="Genomic_DNA"/>
</dbReference>
<keyword evidence="2" id="KW-1185">Reference proteome</keyword>
<feature type="non-terminal residue" evidence="1">
    <location>
        <position position="65"/>
    </location>
</feature>
<accession>G4U271</accession>
<gene>
    <name evidence="1" type="ORF">PIIN_11642</name>
</gene>